<evidence type="ECO:0000256" key="7">
    <source>
        <dbReference type="ARBA" id="ARBA00023180"/>
    </source>
</evidence>
<gene>
    <name evidence="11" type="ORF">F3Y22_tig00116959pilonHSYRG00391</name>
</gene>
<keyword evidence="5" id="KW-0865">Zymogen</keyword>
<dbReference type="InterPro" id="IPR033121">
    <property type="entry name" value="PEPTIDASE_A1"/>
</dbReference>
<feature type="region of interest" description="Disordered" evidence="9">
    <location>
        <begin position="47"/>
        <end position="85"/>
    </location>
</feature>
<dbReference type="AlphaFoldDB" id="A0A6A2WLR5"/>
<dbReference type="SUPFAM" id="SSF50630">
    <property type="entry name" value="Acid proteases"/>
    <property type="match status" value="1"/>
</dbReference>
<dbReference type="PANTHER" id="PTHR47966:SF76">
    <property type="entry name" value="ASPARTIC PROTEINASE A1"/>
    <property type="match status" value="1"/>
</dbReference>
<evidence type="ECO:0000256" key="4">
    <source>
        <dbReference type="ARBA" id="ARBA00022801"/>
    </source>
</evidence>
<dbReference type="InterPro" id="IPR021109">
    <property type="entry name" value="Peptidase_aspartic_dom_sf"/>
</dbReference>
<evidence type="ECO:0000256" key="1">
    <source>
        <dbReference type="ARBA" id="ARBA00007447"/>
    </source>
</evidence>
<evidence type="ECO:0000256" key="6">
    <source>
        <dbReference type="ARBA" id="ARBA00023157"/>
    </source>
</evidence>
<organism evidence="11 12">
    <name type="scientific">Hibiscus syriacus</name>
    <name type="common">Rose of Sharon</name>
    <dbReference type="NCBI Taxonomy" id="106335"/>
    <lineage>
        <taxon>Eukaryota</taxon>
        <taxon>Viridiplantae</taxon>
        <taxon>Streptophyta</taxon>
        <taxon>Embryophyta</taxon>
        <taxon>Tracheophyta</taxon>
        <taxon>Spermatophyta</taxon>
        <taxon>Magnoliopsida</taxon>
        <taxon>eudicotyledons</taxon>
        <taxon>Gunneridae</taxon>
        <taxon>Pentapetalae</taxon>
        <taxon>rosids</taxon>
        <taxon>malvids</taxon>
        <taxon>Malvales</taxon>
        <taxon>Malvaceae</taxon>
        <taxon>Malvoideae</taxon>
        <taxon>Hibiscus</taxon>
    </lineage>
</organism>
<keyword evidence="12" id="KW-1185">Reference proteome</keyword>
<feature type="compositionally biased region" description="Low complexity" evidence="9">
    <location>
        <begin position="56"/>
        <end position="69"/>
    </location>
</feature>
<keyword evidence="3" id="KW-0064">Aspartyl protease</keyword>
<evidence type="ECO:0000256" key="8">
    <source>
        <dbReference type="PIRSR" id="PIRSR601461-2"/>
    </source>
</evidence>
<name>A0A6A2WLR5_HIBSY</name>
<dbReference type="PANTHER" id="PTHR47966">
    <property type="entry name" value="BETA-SITE APP-CLEAVING ENZYME, ISOFORM A-RELATED"/>
    <property type="match status" value="1"/>
</dbReference>
<comment type="caution">
    <text evidence="11">The sequence shown here is derived from an EMBL/GenBank/DDBJ whole genome shotgun (WGS) entry which is preliminary data.</text>
</comment>
<evidence type="ECO:0000313" key="12">
    <source>
        <dbReference type="Proteomes" id="UP000436088"/>
    </source>
</evidence>
<dbReference type="GO" id="GO:0006508">
    <property type="term" value="P:proteolysis"/>
    <property type="evidence" value="ECO:0007669"/>
    <property type="project" value="UniProtKB-KW"/>
</dbReference>
<dbReference type="PROSITE" id="PS51767">
    <property type="entry name" value="PEPTIDASE_A1"/>
    <property type="match status" value="1"/>
</dbReference>
<evidence type="ECO:0000313" key="11">
    <source>
        <dbReference type="EMBL" id="KAE8660021.1"/>
    </source>
</evidence>
<sequence length="323" mass="36433">MMLYGCHFLDKDHGANKAREEAEESWEELQELFEEMFRVEIDSLGSNCQQTTPCPSSSRSASFGESSGSNKRNSADMSSGGTDEKTEWWRQCRKLINSMLTPCFAMPKLITGLKKLKFDPNNRLESKDREAFIASMKKHRFRNYLGDSEDVDIVALKNYMDAQYYGEIGVGTPQKFTVIFDTGCSNLWVPSSKCYFSISCYLHSKYKASESKTYKKNEKSAAISGFFSYDDVQIGDLVVKYQEFIEATKEPGLTLLVAKFDGILGLGFKEISVGKAVPIWYNMIKQGPSEHNAAYPKSFLKMTLINNASPVHTTLSTAKRIQI</sequence>
<proteinExistence type="inferred from homology"/>
<keyword evidence="2" id="KW-0645">Protease</keyword>
<evidence type="ECO:0000256" key="3">
    <source>
        <dbReference type="ARBA" id="ARBA00022750"/>
    </source>
</evidence>
<keyword evidence="7" id="KW-0325">Glycoprotein</keyword>
<dbReference type="FunFam" id="2.40.70.10:FF:000115">
    <property type="entry name" value="Lysosomal aspartic protease"/>
    <property type="match status" value="1"/>
</dbReference>
<dbReference type="Gene3D" id="2.40.70.10">
    <property type="entry name" value="Acid Proteases"/>
    <property type="match status" value="1"/>
</dbReference>
<dbReference type="GO" id="GO:0005773">
    <property type="term" value="C:vacuole"/>
    <property type="evidence" value="ECO:0007669"/>
    <property type="project" value="TreeGrafter"/>
</dbReference>
<evidence type="ECO:0000256" key="5">
    <source>
        <dbReference type="ARBA" id="ARBA00023145"/>
    </source>
</evidence>
<dbReference type="Proteomes" id="UP000436088">
    <property type="component" value="Unassembled WGS sequence"/>
</dbReference>
<feature type="domain" description="Peptidase A1" evidence="10">
    <location>
        <begin position="164"/>
        <end position="323"/>
    </location>
</feature>
<evidence type="ECO:0000259" key="10">
    <source>
        <dbReference type="PROSITE" id="PS51767"/>
    </source>
</evidence>
<dbReference type="Pfam" id="PF00026">
    <property type="entry name" value="Asp"/>
    <property type="match status" value="1"/>
</dbReference>
<dbReference type="GO" id="GO:0004190">
    <property type="term" value="F:aspartic-type endopeptidase activity"/>
    <property type="evidence" value="ECO:0007669"/>
    <property type="project" value="UniProtKB-KW"/>
</dbReference>
<feature type="disulfide bond" evidence="8">
    <location>
        <begin position="194"/>
        <end position="200"/>
    </location>
</feature>
<accession>A0A6A2WLR5</accession>
<dbReference type="EMBL" id="VEPZ02001734">
    <property type="protein sequence ID" value="KAE8660021.1"/>
    <property type="molecule type" value="Genomic_DNA"/>
</dbReference>
<protein>
    <submittedName>
        <fullName evidence="11">Aspartic proteinase A2</fullName>
    </submittedName>
</protein>
<keyword evidence="4" id="KW-0378">Hydrolase</keyword>
<reference evidence="11" key="1">
    <citation type="submission" date="2019-09" db="EMBL/GenBank/DDBJ databases">
        <title>Draft genome information of white flower Hibiscus syriacus.</title>
        <authorList>
            <person name="Kim Y.-M."/>
        </authorList>
    </citation>
    <scope>NUCLEOTIDE SEQUENCE [LARGE SCALE GENOMIC DNA]</scope>
    <source>
        <strain evidence="11">YM2019G1</strain>
    </source>
</reference>
<evidence type="ECO:0000256" key="2">
    <source>
        <dbReference type="ARBA" id="ARBA00022670"/>
    </source>
</evidence>
<feature type="compositionally biased region" description="Polar residues" evidence="9">
    <location>
        <begin position="70"/>
        <end position="81"/>
    </location>
</feature>
<keyword evidence="6 8" id="KW-1015">Disulfide bond</keyword>
<comment type="similarity">
    <text evidence="1">Belongs to the peptidase A1 family.</text>
</comment>
<dbReference type="InterPro" id="IPR001461">
    <property type="entry name" value="Aspartic_peptidase_A1"/>
</dbReference>
<evidence type="ECO:0000256" key="9">
    <source>
        <dbReference type="SAM" id="MobiDB-lite"/>
    </source>
</evidence>